<dbReference type="AlphaFoldDB" id="A0ABD0UBG2"/>
<sequence length="282" mass="32848">MSPRQNYQQPLQEEEIEDLLQEIARLKLRLLRINERKRDVSPLAQDFTVQPQGKSTTIAAYRSSDQTKCLQTDNDDEDILDDQFFFFSYDVFEGIPRQSSTPPSIESGLEDFEYPLPKSLSLPRYDEPVYDVYDDDMFDGVINLEQPTYDVNERLFHSAIDLHQDSPLILVPGIHHYGFSDSNSEASTTDSVINNDFMPEDAELEDENISLPFIDFFIHKPGVEFHSTLEECRLQVLLKTHFEFVCYLIRHRFQLILKSLINGKNDTGWKYPNRFSQPRLPP</sequence>
<keyword evidence="3" id="KW-1185">Reference proteome</keyword>
<organism evidence="2 3">
    <name type="scientific">Dendrobium thyrsiflorum</name>
    <name type="common">Pinecone-like raceme dendrobium</name>
    <name type="synonym">Orchid</name>
    <dbReference type="NCBI Taxonomy" id="117978"/>
    <lineage>
        <taxon>Eukaryota</taxon>
        <taxon>Viridiplantae</taxon>
        <taxon>Streptophyta</taxon>
        <taxon>Embryophyta</taxon>
        <taxon>Tracheophyta</taxon>
        <taxon>Spermatophyta</taxon>
        <taxon>Magnoliopsida</taxon>
        <taxon>Liliopsida</taxon>
        <taxon>Asparagales</taxon>
        <taxon>Orchidaceae</taxon>
        <taxon>Epidendroideae</taxon>
        <taxon>Malaxideae</taxon>
        <taxon>Dendrobiinae</taxon>
        <taxon>Dendrobium</taxon>
    </lineage>
</organism>
<dbReference type="EMBL" id="JANQDX010000016">
    <property type="protein sequence ID" value="KAL0910038.1"/>
    <property type="molecule type" value="Genomic_DNA"/>
</dbReference>
<proteinExistence type="predicted"/>
<accession>A0ABD0UBG2</accession>
<dbReference type="Proteomes" id="UP001552299">
    <property type="component" value="Unassembled WGS sequence"/>
</dbReference>
<reference evidence="2 3" key="1">
    <citation type="journal article" date="2024" name="Plant Biotechnol. J.">
        <title>Dendrobium thyrsiflorum genome and its molecular insights into genes involved in important horticultural traits.</title>
        <authorList>
            <person name="Chen B."/>
            <person name="Wang J.Y."/>
            <person name="Zheng P.J."/>
            <person name="Li K.L."/>
            <person name="Liang Y.M."/>
            <person name="Chen X.F."/>
            <person name="Zhang C."/>
            <person name="Zhao X."/>
            <person name="He X."/>
            <person name="Zhang G.Q."/>
            <person name="Liu Z.J."/>
            <person name="Xu Q."/>
        </authorList>
    </citation>
    <scope>NUCLEOTIDE SEQUENCE [LARGE SCALE GENOMIC DNA]</scope>
    <source>
        <strain evidence="2">GZMU011</strain>
    </source>
</reference>
<evidence type="ECO:0000313" key="2">
    <source>
        <dbReference type="EMBL" id="KAL0910038.1"/>
    </source>
</evidence>
<name>A0ABD0UBG2_DENTH</name>
<gene>
    <name evidence="2" type="ORF">M5K25_020965</name>
</gene>
<comment type="caution">
    <text evidence="2">The sequence shown here is derived from an EMBL/GenBank/DDBJ whole genome shotgun (WGS) entry which is preliminary data.</text>
</comment>
<keyword evidence="1" id="KW-0175">Coiled coil</keyword>
<evidence type="ECO:0000256" key="1">
    <source>
        <dbReference type="SAM" id="Coils"/>
    </source>
</evidence>
<evidence type="ECO:0000313" key="3">
    <source>
        <dbReference type="Proteomes" id="UP001552299"/>
    </source>
</evidence>
<protein>
    <submittedName>
        <fullName evidence="2">Uncharacterized protein</fullName>
    </submittedName>
</protein>
<feature type="coiled-coil region" evidence="1">
    <location>
        <begin position="9"/>
        <end position="36"/>
    </location>
</feature>